<comment type="catalytic activity">
    <reaction evidence="14 15">
        <text>2'-deoxyribonucleotide-(2'-deoxyribose 5'-phosphate)-2'-deoxyribonucleotide-DNA = a 3'-end 2'-deoxyribonucleotide-(2,3-dehydro-2,3-deoxyribose 5'-phosphate)-DNA + a 5'-end 5'-phospho-2'-deoxyribonucleoside-DNA + H(+)</text>
        <dbReference type="Rhea" id="RHEA:66592"/>
        <dbReference type="Rhea" id="RHEA-COMP:13180"/>
        <dbReference type="Rhea" id="RHEA-COMP:16897"/>
        <dbReference type="Rhea" id="RHEA-COMP:17067"/>
        <dbReference type="ChEBI" id="CHEBI:15378"/>
        <dbReference type="ChEBI" id="CHEBI:136412"/>
        <dbReference type="ChEBI" id="CHEBI:157695"/>
        <dbReference type="ChEBI" id="CHEBI:167181"/>
        <dbReference type="EC" id="4.2.99.18"/>
    </reaction>
</comment>
<reference evidence="18 19" key="1">
    <citation type="submission" date="2006-03" db="EMBL/GenBank/DDBJ databases">
        <authorList>
            <person name="Pinhassi J."/>
            <person name="Pedros-Alio C."/>
            <person name="Ferriera S."/>
            <person name="Johnson J."/>
            <person name="Kravitz S."/>
            <person name="Halpern A."/>
            <person name="Remington K."/>
            <person name="Beeson K."/>
            <person name="Tran B."/>
            <person name="Rogers Y.-H."/>
            <person name="Friedman R."/>
            <person name="Venter J.C."/>
        </authorList>
    </citation>
    <scope>NUCLEOTIDE SEQUENCE [LARGE SCALE GENOMIC DNA]</scope>
    <source>
        <strain evidence="18 19">RED65</strain>
    </source>
</reference>
<sequence>MPELPEVETTRAGIEPHIIGHQIKAFHVRQPQLRWPIPTELATLLTGNRVQAVRRRAKYLLIDIAAGKSEDLLGTLIIHLGMSGSLRVINAKPYPDPKKHEHFDIEFDDCLVRFNDPRRFGACLWQAADEVDSRLQHLGPEPLSDTFNGDYIFAKSRGRSSAIKTFIMDQRIVVGVGNIYASESLFLAGINPKKAAGKVSKKKYQELVSAIKIVLDNAIAQGGTTLRDFTSSDGKAGYFAQELRVYGREGLGCIQCQQPIKQIVQGQRSTFYCTKCQR</sequence>
<evidence type="ECO:0000313" key="19">
    <source>
        <dbReference type="Proteomes" id="UP000004263"/>
    </source>
</evidence>
<organism evidence="18 19">
    <name type="scientific">Bermanella marisrubri</name>
    <dbReference type="NCBI Taxonomy" id="207949"/>
    <lineage>
        <taxon>Bacteria</taxon>
        <taxon>Pseudomonadati</taxon>
        <taxon>Pseudomonadota</taxon>
        <taxon>Gammaproteobacteria</taxon>
        <taxon>Oceanospirillales</taxon>
        <taxon>Oceanospirillaceae</taxon>
        <taxon>Bermanella</taxon>
    </lineage>
</organism>
<dbReference type="CDD" id="cd08966">
    <property type="entry name" value="EcFpg-like_N"/>
    <property type="match status" value="1"/>
</dbReference>
<evidence type="ECO:0000256" key="7">
    <source>
        <dbReference type="ARBA" id="ARBA00022801"/>
    </source>
</evidence>
<evidence type="ECO:0000259" key="16">
    <source>
        <dbReference type="PROSITE" id="PS51066"/>
    </source>
</evidence>
<keyword evidence="10 15" id="KW-0234">DNA repair</keyword>
<dbReference type="PANTHER" id="PTHR22993">
    <property type="entry name" value="FORMAMIDOPYRIMIDINE-DNA GLYCOSYLASE"/>
    <property type="match status" value="1"/>
</dbReference>
<evidence type="ECO:0000256" key="10">
    <source>
        <dbReference type="ARBA" id="ARBA00023204"/>
    </source>
</evidence>
<dbReference type="OrthoDB" id="9800855at2"/>
<dbReference type="SMART" id="SM00898">
    <property type="entry name" value="Fapy_DNA_glyco"/>
    <property type="match status" value="1"/>
</dbReference>
<dbReference type="Gene3D" id="1.10.8.50">
    <property type="match status" value="1"/>
</dbReference>
<feature type="active site" description="Proton donor; for beta-elimination activity" evidence="15">
    <location>
        <position position="58"/>
    </location>
</feature>
<feature type="active site" description="Schiff-base intermediate with DNA" evidence="15">
    <location>
        <position position="2"/>
    </location>
</feature>
<keyword evidence="13 15" id="KW-0326">Glycosidase</keyword>
<keyword evidence="8 15" id="KW-0862">Zinc</keyword>
<keyword evidence="7 15" id="KW-0378">Hydrolase</keyword>
<evidence type="ECO:0000256" key="13">
    <source>
        <dbReference type="ARBA" id="ARBA00023295"/>
    </source>
</evidence>
<feature type="domain" description="FPG-type" evidence="16">
    <location>
        <begin position="244"/>
        <end position="278"/>
    </location>
</feature>
<dbReference type="AlphaFoldDB" id="Q1N413"/>
<evidence type="ECO:0000256" key="8">
    <source>
        <dbReference type="ARBA" id="ARBA00022833"/>
    </source>
</evidence>
<dbReference type="EC" id="4.2.99.18" evidence="15"/>
<feature type="binding site" evidence="15">
    <location>
        <position position="159"/>
    </location>
    <ligand>
        <name>DNA</name>
        <dbReference type="ChEBI" id="CHEBI:16991"/>
    </ligand>
</feature>
<dbReference type="EC" id="3.2.2.23" evidence="15"/>
<protein>
    <recommendedName>
        <fullName evidence="15">Formamidopyrimidine-DNA glycosylase</fullName>
        <shortName evidence="15">Fapy-DNA glycosylase</shortName>
        <ecNumber evidence="15">3.2.2.23</ecNumber>
    </recommendedName>
    <alternativeName>
        <fullName evidence="15">DNA-(apurinic or apyrimidinic site) lyase MutM</fullName>
        <shortName evidence="15">AP lyase MutM</shortName>
        <ecNumber evidence="15">4.2.99.18</ecNumber>
    </alternativeName>
</protein>
<feature type="domain" description="Formamidopyrimidine-DNA glycosylase catalytic" evidence="17">
    <location>
        <begin position="2"/>
        <end position="121"/>
    </location>
</feature>
<keyword evidence="9 15" id="KW-0238">DNA-binding</keyword>
<comment type="caution">
    <text evidence="18">The sequence shown here is derived from an EMBL/GenBank/DDBJ whole genome shotgun (WGS) entry which is preliminary data.</text>
</comment>
<dbReference type="Gene3D" id="3.20.190.10">
    <property type="entry name" value="MutM-like, N-terminal"/>
    <property type="match status" value="1"/>
</dbReference>
<dbReference type="Pfam" id="PF06831">
    <property type="entry name" value="H2TH"/>
    <property type="match status" value="1"/>
</dbReference>
<dbReference type="SUPFAM" id="SSF57716">
    <property type="entry name" value="Glucocorticoid receptor-like (DNA-binding domain)"/>
    <property type="match status" value="1"/>
</dbReference>
<evidence type="ECO:0000313" key="18">
    <source>
        <dbReference type="EMBL" id="EAT13052.1"/>
    </source>
</evidence>
<dbReference type="InterPro" id="IPR012319">
    <property type="entry name" value="FPG_cat"/>
</dbReference>
<evidence type="ECO:0000256" key="2">
    <source>
        <dbReference type="ARBA" id="ARBA00009409"/>
    </source>
</evidence>
<dbReference type="PROSITE" id="PS51068">
    <property type="entry name" value="FPG_CAT"/>
    <property type="match status" value="1"/>
</dbReference>
<dbReference type="InterPro" id="IPR020629">
    <property type="entry name" value="FPG_Glyclase"/>
</dbReference>
<keyword evidence="4 15" id="KW-0479">Metal-binding</keyword>
<keyword evidence="5 15" id="KW-0227">DNA damage</keyword>
<dbReference type="Pfam" id="PF06827">
    <property type="entry name" value="zf-FPG_IleRS"/>
    <property type="match status" value="1"/>
</dbReference>
<keyword evidence="6 15" id="KW-0863">Zinc-finger</keyword>
<dbReference type="FunFam" id="1.10.8.50:FF:000003">
    <property type="entry name" value="Formamidopyrimidine-DNA glycosylase"/>
    <property type="match status" value="1"/>
</dbReference>
<feature type="binding site" evidence="15">
    <location>
        <position position="118"/>
    </location>
    <ligand>
        <name>DNA</name>
        <dbReference type="ChEBI" id="CHEBI:16991"/>
    </ligand>
</feature>
<gene>
    <name evidence="15" type="primary">mutM</name>
    <name evidence="15" type="synonym">fpg</name>
    <name evidence="18" type="ORF">RED65_15187</name>
</gene>
<dbReference type="GO" id="GO:0034039">
    <property type="term" value="F:8-oxo-7,8-dihydroguanine DNA N-glycosylase activity"/>
    <property type="evidence" value="ECO:0007669"/>
    <property type="project" value="TreeGrafter"/>
</dbReference>
<keyword evidence="12 15" id="KW-0511">Multifunctional enzyme</keyword>
<feature type="active site" description="Proton donor; for delta-elimination activity" evidence="15">
    <location>
        <position position="268"/>
    </location>
</feature>
<comment type="catalytic activity">
    <reaction evidence="1 15">
        <text>Hydrolysis of DNA containing ring-opened 7-methylguanine residues, releasing 2,6-diamino-4-hydroxy-5-(N-methyl)formamidopyrimidine.</text>
        <dbReference type="EC" id="3.2.2.23"/>
    </reaction>
</comment>
<dbReference type="HAMAP" id="MF_00103">
    <property type="entry name" value="Fapy_DNA_glycosyl"/>
    <property type="match status" value="1"/>
</dbReference>
<dbReference type="NCBIfam" id="NF002211">
    <property type="entry name" value="PRK01103.1"/>
    <property type="match status" value="1"/>
</dbReference>
<comment type="cofactor">
    <cofactor evidence="15">
        <name>Zn(2+)</name>
        <dbReference type="ChEBI" id="CHEBI:29105"/>
    </cofactor>
    <text evidence="15">Binds 1 zinc ion per subunit.</text>
</comment>
<evidence type="ECO:0000256" key="15">
    <source>
        <dbReference type="HAMAP-Rule" id="MF_00103"/>
    </source>
</evidence>
<comment type="subunit">
    <text evidence="3 15">Monomer.</text>
</comment>
<dbReference type="PROSITE" id="PS51066">
    <property type="entry name" value="ZF_FPG_2"/>
    <property type="match status" value="1"/>
</dbReference>
<dbReference type="SMART" id="SM01232">
    <property type="entry name" value="H2TH"/>
    <property type="match status" value="1"/>
</dbReference>
<feature type="active site" description="Proton donor" evidence="15">
    <location>
        <position position="3"/>
    </location>
</feature>
<evidence type="ECO:0000256" key="5">
    <source>
        <dbReference type="ARBA" id="ARBA00022763"/>
    </source>
</evidence>
<evidence type="ECO:0000259" key="17">
    <source>
        <dbReference type="PROSITE" id="PS51068"/>
    </source>
</evidence>
<dbReference type="Pfam" id="PF01149">
    <property type="entry name" value="Fapy_DNA_glyco"/>
    <property type="match status" value="1"/>
</dbReference>
<evidence type="ECO:0000256" key="12">
    <source>
        <dbReference type="ARBA" id="ARBA00023268"/>
    </source>
</evidence>
<keyword evidence="11 15" id="KW-0456">Lyase</keyword>
<dbReference type="RefSeq" id="WP_007018123.1">
    <property type="nucleotide sequence ID" value="NZ_CH724115.1"/>
</dbReference>
<evidence type="ECO:0000256" key="6">
    <source>
        <dbReference type="ARBA" id="ARBA00022771"/>
    </source>
</evidence>
<dbReference type="GO" id="GO:0006284">
    <property type="term" value="P:base-excision repair"/>
    <property type="evidence" value="ECO:0007669"/>
    <property type="project" value="InterPro"/>
</dbReference>
<dbReference type="Proteomes" id="UP000004263">
    <property type="component" value="Unassembled WGS sequence"/>
</dbReference>
<evidence type="ECO:0000256" key="14">
    <source>
        <dbReference type="ARBA" id="ARBA00044632"/>
    </source>
</evidence>
<evidence type="ECO:0000256" key="9">
    <source>
        <dbReference type="ARBA" id="ARBA00023125"/>
    </source>
</evidence>
<proteinExistence type="inferred from homology"/>
<dbReference type="GO" id="GO:0008270">
    <property type="term" value="F:zinc ion binding"/>
    <property type="evidence" value="ECO:0007669"/>
    <property type="project" value="UniProtKB-UniRule"/>
</dbReference>
<evidence type="ECO:0000256" key="1">
    <source>
        <dbReference type="ARBA" id="ARBA00001668"/>
    </source>
</evidence>
<dbReference type="GO" id="GO:0003684">
    <property type="term" value="F:damaged DNA binding"/>
    <property type="evidence" value="ECO:0007669"/>
    <property type="project" value="InterPro"/>
</dbReference>
<dbReference type="NCBIfam" id="TIGR00577">
    <property type="entry name" value="fpg"/>
    <property type="match status" value="1"/>
</dbReference>
<dbReference type="InterPro" id="IPR000214">
    <property type="entry name" value="Znf_DNA_glyclase/AP_lyase"/>
</dbReference>
<keyword evidence="19" id="KW-1185">Reference proteome</keyword>
<accession>Q1N413</accession>
<dbReference type="SUPFAM" id="SSF81624">
    <property type="entry name" value="N-terminal domain of MutM-like DNA repair proteins"/>
    <property type="match status" value="1"/>
</dbReference>
<comment type="function">
    <text evidence="15">Involved in base excision repair of DNA damaged by oxidation or by mutagenic agents. Acts as DNA glycosylase that recognizes and removes damaged bases. Has a preference for oxidized purines, such as 7,8-dihydro-8-oxoguanine (8-oxoG). Has AP (apurinic/apyrimidinic) lyase activity and introduces nicks in the DNA strand. Cleaves the DNA backbone by beta-delta elimination to generate a single-strand break at the site of the removed base with both 3'- and 5'-phosphates.</text>
</comment>
<dbReference type="STRING" id="207949.RED65_15187"/>
<dbReference type="EMBL" id="AAQH01000003">
    <property type="protein sequence ID" value="EAT13052.1"/>
    <property type="molecule type" value="Genomic_DNA"/>
</dbReference>
<evidence type="ECO:0000256" key="3">
    <source>
        <dbReference type="ARBA" id="ARBA00011245"/>
    </source>
</evidence>
<evidence type="ECO:0000256" key="4">
    <source>
        <dbReference type="ARBA" id="ARBA00022723"/>
    </source>
</evidence>
<dbReference type="InterPro" id="IPR010979">
    <property type="entry name" value="Ribosomal_uS13-like_H2TH"/>
</dbReference>
<dbReference type="GO" id="GO:0140078">
    <property type="term" value="F:class I DNA-(apurinic or apyrimidinic site) endonuclease activity"/>
    <property type="evidence" value="ECO:0007669"/>
    <property type="project" value="UniProtKB-EC"/>
</dbReference>
<dbReference type="InterPro" id="IPR035937">
    <property type="entry name" value="FPG_N"/>
</dbReference>
<evidence type="ECO:0000256" key="11">
    <source>
        <dbReference type="ARBA" id="ARBA00023239"/>
    </source>
</evidence>
<dbReference type="InterPro" id="IPR015886">
    <property type="entry name" value="H2TH_FPG"/>
</dbReference>
<dbReference type="HOGENOM" id="CLU_038423_1_1_6"/>
<dbReference type="SUPFAM" id="SSF46946">
    <property type="entry name" value="S13-like H2TH domain"/>
    <property type="match status" value="1"/>
</dbReference>
<comment type="similarity">
    <text evidence="2 15">Belongs to the FPG family.</text>
</comment>
<name>Q1N413_9GAMM</name>
<dbReference type="PANTHER" id="PTHR22993:SF9">
    <property type="entry name" value="FORMAMIDOPYRIMIDINE-DNA GLYCOSYLASE"/>
    <property type="match status" value="1"/>
</dbReference>
<feature type="binding site" evidence="15">
    <location>
        <position position="100"/>
    </location>
    <ligand>
        <name>DNA</name>
        <dbReference type="ChEBI" id="CHEBI:16991"/>
    </ligand>
</feature>
<dbReference type="InterPro" id="IPR010663">
    <property type="entry name" value="Znf_FPG/IleRS"/>
</dbReference>